<name>A0A0H3PKG0_HAEI3</name>
<sequence length="38" mass="4620">MRSQQAETDKKLYKQAEMESELKQLRRELLELKKALKK</sequence>
<organism evidence="1 2">
    <name type="scientific">Haemophilus influenzae (strain NTHi 3655)</name>
    <dbReference type="NCBI Taxonomy" id="375177"/>
    <lineage>
        <taxon>Bacteria</taxon>
        <taxon>Pseudomonadati</taxon>
        <taxon>Pseudomonadota</taxon>
        <taxon>Gammaproteobacteria</taxon>
        <taxon>Pasteurellales</taxon>
        <taxon>Pasteurellaceae</taxon>
        <taxon>Haemophilus</taxon>
    </lineage>
</organism>
<gene>
    <name evidence="1" type="ORF">CGSHi3655_01422</name>
</gene>
<dbReference type="EMBL" id="AAZF01000010">
    <property type="protein sequence ID" value="EDJ92277.1"/>
    <property type="molecule type" value="Genomic_DNA"/>
</dbReference>
<reference evidence="1 2" key="1">
    <citation type="journal article" date="2007" name="Genome Biol.">
        <title>Characterization and modeling of the Haemophilus influenzae core and supragenomes based on the complete genomic sequences of Rd and 12 clinical nontypeable strains.</title>
        <authorList>
            <person name="Hogg J.S."/>
            <person name="Hu F.Z."/>
            <person name="Janto B."/>
            <person name="Boissy R."/>
            <person name="Hayes J."/>
            <person name="Keefe R."/>
            <person name="Post J.C."/>
            <person name="Ehrlich G.D."/>
        </authorList>
    </citation>
    <scope>NUCLEOTIDE SEQUENCE [LARGE SCALE GENOMIC DNA]</scope>
    <source>
        <strain evidence="2">NTHi 3655</strain>
    </source>
</reference>
<accession>A0A0H3PKG0</accession>
<proteinExistence type="predicted"/>
<comment type="caution">
    <text evidence="1">The sequence shown here is derived from an EMBL/GenBank/DDBJ whole genome shotgun (WGS) entry which is preliminary data.</text>
</comment>
<dbReference type="Proteomes" id="UP000003185">
    <property type="component" value="Unassembled WGS sequence"/>
</dbReference>
<protein>
    <submittedName>
        <fullName evidence="1">Uncharacterized protein</fullName>
    </submittedName>
</protein>
<evidence type="ECO:0000313" key="2">
    <source>
        <dbReference type="Proteomes" id="UP000003185"/>
    </source>
</evidence>
<dbReference type="AlphaFoldDB" id="A0A0H3PKG0"/>
<evidence type="ECO:0000313" key="1">
    <source>
        <dbReference type="EMBL" id="EDJ92277.1"/>
    </source>
</evidence>